<dbReference type="Proteomes" id="UP001161391">
    <property type="component" value="Unassembled WGS sequence"/>
</dbReference>
<evidence type="ECO:0000313" key="2">
    <source>
        <dbReference type="EMBL" id="GLQ23357.1"/>
    </source>
</evidence>
<reference evidence="2" key="2">
    <citation type="submission" date="2023-01" db="EMBL/GenBank/DDBJ databases">
        <title>Draft genome sequence of Algimonas ampicilliniresistens strain NBRC 108219.</title>
        <authorList>
            <person name="Sun Q."/>
            <person name="Mori K."/>
        </authorList>
    </citation>
    <scope>NUCLEOTIDE SEQUENCE</scope>
    <source>
        <strain evidence="2">NBRC 108219</strain>
    </source>
</reference>
<dbReference type="InterPro" id="IPR005939">
    <property type="entry name" value="BLH_phosphatase-like"/>
</dbReference>
<reference evidence="2" key="1">
    <citation type="journal article" date="2014" name="Int. J. Syst. Evol. Microbiol.">
        <title>Complete genome of a new Firmicutes species belonging to the dominant human colonic microbiota ('Ruminococcus bicirculans') reveals two chromosomes and a selective capacity to utilize plant glucans.</title>
        <authorList>
            <consortium name="NISC Comparative Sequencing Program"/>
            <person name="Wegmann U."/>
            <person name="Louis P."/>
            <person name="Goesmann A."/>
            <person name="Henrissat B."/>
            <person name="Duncan S.H."/>
            <person name="Flint H.J."/>
        </authorList>
    </citation>
    <scope>NUCLEOTIDE SEQUENCE</scope>
    <source>
        <strain evidence="2">NBRC 108219</strain>
    </source>
</reference>
<dbReference type="EMBL" id="BSNK01000001">
    <property type="protein sequence ID" value="GLQ23357.1"/>
    <property type="molecule type" value="Genomic_DNA"/>
</dbReference>
<dbReference type="Gene3D" id="3.90.190.10">
    <property type="entry name" value="Protein tyrosine phosphatase superfamily"/>
    <property type="match status" value="1"/>
</dbReference>
<dbReference type="Pfam" id="PF04273">
    <property type="entry name" value="BLH_phosphatase"/>
    <property type="match status" value="1"/>
</dbReference>
<evidence type="ECO:0000313" key="3">
    <source>
        <dbReference type="Proteomes" id="UP001161391"/>
    </source>
</evidence>
<name>A0ABQ5V8L1_9PROT</name>
<protein>
    <submittedName>
        <fullName evidence="2">TIGR01244 family protein</fullName>
    </submittedName>
</protein>
<dbReference type="SUPFAM" id="SSF52799">
    <property type="entry name" value="(Phosphotyrosine protein) phosphatases II"/>
    <property type="match status" value="1"/>
</dbReference>
<comment type="caution">
    <text evidence="2">The sequence shown here is derived from an EMBL/GenBank/DDBJ whole genome shotgun (WGS) entry which is preliminary data.</text>
</comment>
<organism evidence="2 3">
    <name type="scientific">Algimonas ampicilliniresistens</name>
    <dbReference type="NCBI Taxonomy" id="1298735"/>
    <lineage>
        <taxon>Bacteria</taxon>
        <taxon>Pseudomonadati</taxon>
        <taxon>Pseudomonadota</taxon>
        <taxon>Alphaproteobacteria</taxon>
        <taxon>Maricaulales</taxon>
        <taxon>Robiginitomaculaceae</taxon>
        <taxon>Algimonas</taxon>
    </lineage>
</organism>
<evidence type="ECO:0000259" key="1">
    <source>
        <dbReference type="Pfam" id="PF04273"/>
    </source>
</evidence>
<sequence length="142" mass="15339">MKELPGNVFVSGQLMPAQIQVLAEQGVKSVINNRPDQEAPLQPLSEEMEAAAEAASLGYLHIPMSAGLTPDLIAASIKAFESAPRPIVVFCASGRRSTVLWAFAHIDQLGIDAVMQAMSDAGYQLEQIRNPLMEFAARDRTC</sequence>
<feature type="domain" description="Beta-lactamase hydrolase-like protein phosphatase-like" evidence="1">
    <location>
        <begin position="7"/>
        <end position="104"/>
    </location>
</feature>
<dbReference type="RefSeq" id="WP_284388702.1">
    <property type="nucleotide sequence ID" value="NZ_BSNK01000001.1"/>
</dbReference>
<gene>
    <name evidence="2" type="ORF">GCM10007853_12310</name>
</gene>
<dbReference type="NCBIfam" id="TIGR01244">
    <property type="entry name" value="TIGR01244 family sulfur transferase"/>
    <property type="match status" value="1"/>
</dbReference>
<keyword evidence="3" id="KW-1185">Reference proteome</keyword>
<accession>A0ABQ5V8L1</accession>
<proteinExistence type="predicted"/>
<dbReference type="InterPro" id="IPR029021">
    <property type="entry name" value="Prot-tyrosine_phosphatase-like"/>
</dbReference>